<feature type="chain" id="PRO_5044874506" description="Ig-like domain-containing protein" evidence="3">
    <location>
        <begin position="22"/>
        <end position="432"/>
    </location>
</feature>
<dbReference type="AlphaFoldDB" id="A0ABD3XPJ6"/>
<keyword evidence="6" id="KW-1185">Reference proteome</keyword>
<keyword evidence="2" id="KW-0472">Membrane</keyword>
<dbReference type="Proteomes" id="UP001634394">
    <property type="component" value="Unassembled WGS sequence"/>
</dbReference>
<evidence type="ECO:0000256" key="2">
    <source>
        <dbReference type="SAM" id="Phobius"/>
    </source>
</evidence>
<proteinExistence type="predicted"/>
<accession>A0ABD3XPJ6</accession>
<gene>
    <name evidence="5" type="ORF">ACJMK2_026862</name>
</gene>
<evidence type="ECO:0000256" key="1">
    <source>
        <dbReference type="SAM" id="MobiDB-lite"/>
    </source>
</evidence>
<feature type="compositionally biased region" description="Polar residues" evidence="1">
    <location>
        <begin position="94"/>
        <end position="112"/>
    </location>
</feature>
<reference evidence="5 6" key="1">
    <citation type="submission" date="2024-11" db="EMBL/GenBank/DDBJ databases">
        <title>Chromosome-level genome assembly of the freshwater bivalve Anodonta woodiana.</title>
        <authorList>
            <person name="Chen X."/>
        </authorList>
    </citation>
    <scope>NUCLEOTIDE SEQUENCE [LARGE SCALE GENOMIC DNA]</scope>
    <source>
        <strain evidence="5">MN2024</strain>
        <tissue evidence="5">Gills</tissue>
    </source>
</reference>
<feature type="compositionally biased region" description="Basic and acidic residues" evidence="1">
    <location>
        <begin position="367"/>
        <end position="388"/>
    </location>
</feature>
<dbReference type="InterPro" id="IPR007110">
    <property type="entry name" value="Ig-like_dom"/>
</dbReference>
<evidence type="ECO:0000259" key="4">
    <source>
        <dbReference type="PROSITE" id="PS50835"/>
    </source>
</evidence>
<evidence type="ECO:0000256" key="3">
    <source>
        <dbReference type="SAM" id="SignalP"/>
    </source>
</evidence>
<keyword evidence="2" id="KW-1133">Transmembrane helix</keyword>
<feature type="region of interest" description="Disordered" evidence="1">
    <location>
        <begin position="93"/>
        <end position="112"/>
    </location>
</feature>
<feature type="region of interest" description="Disordered" evidence="1">
    <location>
        <begin position="344"/>
        <end position="432"/>
    </location>
</feature>
<dbReference type="PROSITE" id="PS50835">
    <property type="entry name" value="IG_LIKE"/>
    <property type="match status" value="1"/>
</dbReference>
<feature type="signal peptide" evidence="3">
    <location>
        <begin position="1"/>
        <end position="21"/>
    </location>
</feature>
<comment type="caution">
    <text evidence="5">The sequence shown here is derived from an EMBL/GenBank/DDBJ whole genome shotgun (WGS) entry which is preliminary data.</text>
</comment>
<feature type="transmembrane region" description="Helical" evidence="2">
    <location>
        <begin position="313"/>
        <end position="337"/>
    </location>
</feature>
<protein>
    <recommendedName>
        <fullName evidence="4">Ig-like domain-containing protein</fullName>
    </recommendedName>
</protein>
<feature type="compositionally biased region" description="Basic and acidic residues" evidence="1">
    <location>
        <begin position="346"/>
        <end position="356"/>
    </location>
</feature>
<keyword evidence="2" id="KW-0812">Transmembrane</keyword>
<organism evidence="5 6">
    <name type="scientific">Sinanodonta woodiana</name>
    <name type="common">Chinese pond mussel</name>
    <name type="synonym">Anodonta woodiana</name>
    <dbReference type="NCBI Taxonomy" id="1069815"/>
    <lineage>
        <taxon>Eukaryota</taxon>
        <taxon>Metazoa</taxon>
        <taxon>Spiralia</taxon>
        <taxon>Lophotrochozoa</taxon>
        <taxon>Mollusca</taxon>
        <taxon>Bivalvia</taxon>
        <taxon>Autobranchia</taxon>
        <taxon>Heteroconchia</taxon>
        <taxon>Palaeoheterodonta</taxon>
        <taxon>Unionida</taxon>
        <taxon>Unionoidea</taxon>
        <taxon>Unionidae</taxon>
        <taxon>Unioninae</taxon>
        <taxon>Sinanodonta</taxon>
    </lineage>
</organism>
<dbReference type="CDD" id="cd12087">
    <property type="entry name" value="TM_EGFR-like"/>
    <property type="match status" value="1"/>
</dbReference>
<sequence length="432" mass="47036">MFTKILVCCILQLQFVSKVDGVTLSLNPPSMVIGSSTANPITSLNIQCSSSGTVDVKLLLFLKLSRRKFTESTYTGIATMTLEGGPEFDPTVPSDIQNKSPNITGSVDTGKRSGTMTVSINAQSMTCGDQAEFECSMNYLDTNNKGPTVNDNINFTVITVPSDVIMDSPEYYDVNGNTMQLTNNSVHDTGTRIRFRCTANVGSVPEGEIAWERSSEMGSMYSFITYTPTILSDIVQESSRQDGCFYRRTSTMYYNLTNLDSDGISFRCRAKSYLGGKLYEALSNQQYRAVAVSSSGGSNKQVAGSVATAQGGVIAGAVIGAIAGVVLIIVLIYFLWYRRRSSGESYRTKEEGERPEPPPTDYTYSMPDKKKMDGYDNKGLEEPQEKTRYPRSGRGGFDAREGRNGRGHHNPGMDDEDGGTMHMSSGPIGTGV</sequence>
<name>A0ABD3XPJ6_SINWO</name>
<dbReference type="EMBL" id="JBJQND010000002">
    <property type="protein sequence ID" value="KAL3886903.1"/>
    <property type="molecule type" value="Genomic_DNA"/>
</dbReference>
<feature type="domain" description="Ig-like" evidence="4">
    <location>
        <begin position="169"/>
        <end position="283"/>
    </location>
</feature>
<evidence type="ECO:0000313" key="6">
    <source>
        <dbReference type="Proteomes" id="UP001634394"/>
    </source>
</evidence>
<keyword evidence="3" id="KW-0732">Signal</keyword>
<evidence type="ECO:0000313" key="5">
    <source>
        <dbReference type="EMBL" id="KAL3886903.1"/>
    </source>
</evidence>